<dbReference type="RefSeq" id="WP_166666239.1">
    <property type="nucleotide sequence ID" value="NZ_FOVI01000009.1"/>
</dbReference>
<sequence length="53" mass="6389">MQERKEIDKIPIEEAMELLREVGIDVEQEKAELIMEFLYNLTMIIIRECFDTE</sequence>
<evidence type="ECO:0000313" key="1">
    <source>
        <dbReference type="EMBL" id="SFN67850.1"/>
    </source>
</evidence>
<dbReference type="EMBL" id="FOVI01000009">
    <property type="protein sequence ID" value="SFN67850.1"/>
    <property type="molecule type" value="Genomic_DNA"/>
</dbReference>
<name>A0A1I5AZN6_9FLAO</name>
<proteinExistence type="predicted"/>
<accession>A0A1I5AZN6</accession>
<dbReference type="Proteomes" id="UP000199036">
    <property type="component" value="Unassembled WGS sequence"/>
</dbReference>
<dbReference type="AlphaFoldDB" id="A0A1I5AZN6"/>
<keyword evidence="2" id="KW-1185">Reference proteome</keyword>
<gene>
    <name evidence="1" type="ORF">SAMN05421741_1099</name>
</gene>
<reference evidence="2" key="1">
    <citation type="submission" date="2016-10" db="EMBL/GenBank/DDBJ databases">
        <authorList>
            <person name="Varghese N."/>
            <person name="Submissions S."/>
        </authorList>
    </citation>
    <scope>NUCLEOTIDE SEQUENCE [LARGE SCALE GENOMIC DNA]</scope>
    <source>
        <strain evidence="2">DS-12</strain>
    </source>
</reference>
<evidence type="ECO:0000313" key="2">
    <source>
        <dbReference type="Proteomes" id="UP000199036"/>
    </source>
</evidence>
<organism evidence="1 2">
    <name type="scientific">Paenimyroides ummariense</name>
    <dbReference type="NCBI Taxonomy" id="913024"/>
    <lineage>
        <taxon>Bacteria</taxon>
        <taxon>Pseudomonadati</taxon>
        <taxon>Bacteroidota</taxon>
        <taxon>Flavobacteriia</taxon>
        <taxon>Flavobacteriales</taxon>
        <taxon>Flavobacteriaceae</taxon>
        <taxon>Paenimyroides</taxon>
    </lineage>
</organism>
<protein>
    <submittedName>
        <fullName evidence="1">Uncharacterized protein</fullName>
    </submittedName>
</protein>